<name>E9S788_RUMAL</name>
<reference evidence="10 11" key="1">
    <citation type="submission" date="2011-02" db="EMBL/GenBank/DDBJ databases">
        <authorList>
            <person name="Nelson K.E."/>
            <person name="Sutton G."/>
            <person name="Torralba M."/>
            <person name="Durkin S."/>
            <person name="Harkins D."/>
            <person name="Montgomery R."/>
            <person name="Ziemer C."/>
            <person name="Klaassens E."/>
            <person name="Ocuiv P."/>
            <person name="Morrison M."/>
        </authorList>
    </citation>
    <scope>NUCLEOTIDE SEQUENCE [LARGE SCALE GENOMIC DNA]</scope>
    <source>
        <strain evidence="10 11">8</strain>
    </source>
</reference>
<dbReference type="SUPFAM" id="SSF52218">
    <property type="entry name" value="Flavoproteins"/>
    <property type="match status" value="1"/>
</dbReference>
<comment type="cofactor">
    <cofactor evidence="1">
        <name>[4Fe-4S] cluster</name>
        <dbReference type="ChEBI" id="CHEBI:49883"/>
    </cofactor>
</comment>
<dbReference type="GO" id="GO:0016651">
    <property type="term" value="F:oxidoreductase activity, acting on NAD(P)H"/>
    <property type="evidence" value="ECO:0007669"/>
    <property type="project" value="UniProtKB-ARBA"/>
</dbReference>
<feature type="domain" description="4Fe-4S ferredoxin-type" evidence="9">
    <location>
        <begin position="182"/>
        <end position="211"/>
    </location>
</feature>
<dbReference type="Proteomes" id="UP000004259">
    <property type="component" value="Unassembled WGS sequence"/>
</dbReference>
<dbReference type="GO" id="GO:0009055">
    <property type="term" value="F:electron transfer activity"/>
    <property type="evidence" value="ECO:0007669"/>
    <property type="project" value="InterPro"/>
</dbReference>
<evidence type="ECO:0000256" key="1">
    <source>
        <dbReference type="ARBA" id="ARBA00001966"/>
    </source>
</evidence>
<keyword evidence="6" id="KW-0408">Iron</keyword>
<dbReference type="GO" id="GO:0010181">
    <property type="term" value="F:FMN binding"/>
    <property type="evidence" value="ECO:0007669"/>
    <property type="project" value="InterPro"/>
</dbReference>
<keyword evidence="11" id="KW-1185">Reference proteome</keyword>
<dbReference type="Pfam" id="PF00258">
    <property type="entry name" value="Flavodoxin_1"/>
    <property type="match status" value="1"/>
</dbReference>
<dbReference type="PROSITE" id="PS00201">
    <property type="entry name" value="FLAVODOXIN"/>
    <property type="match status" value="1"/>
</dbReference>
<dbReference type="OrthoDB" id="9813995at2"/>
<dbReference type="InterPro" id="IPR050157">
    <property type="entry name" value="PSI_iron-sulfur_center"/>
</dbReference>
<keyword evidence="5" id="KW-0479">Metal-binding</keyword>
<evidence type="ECO:0000256" key="5">
    <source>
        <dbReference type="ARBA" id="ARBA00022723"/>
    </source>
</evidence>
<dbReference type="InterPro" id="IPR017896">
    <property type="entry name" value="4Fe4S_Fe-S-bd"/>
</dbReference>
<comment type="function">
    <text evidence="2">Ferredoxins are iron-sulfur proteins that transfer electrons in a wide variety of metabolic reactions.</text>
</comment>
<proteinExistence type="predicted"/>
<evidence type="ECO:0000313" key="10">
    <source>
        <dbReference type="EMBL" id="EGC04852.1"/>
    </source>
</evidence>
<dbReference type="Gene3D" id="3.30.70.20">
    <property type="match status" value="1"/>
</dbReference>
<evidence type="ECO:0000256" key="2">
    <source>
        <dbReference type="ARBA" id="ARBA00003532"/>
    </source>
</evidence>
<keyword evidence="4" id="KW-0004">4Fe-4S</keyword>
<dbReference type="PROSITE" id="PS51379">
    <property type="entry name" value="4FE4S_FER_2"/>
    <property type="match status" value="2"/>
</dbReference>
<organism evidence="10 11">
    <name type="scientific">Ruminococcus albus 8</name>
    <dbReference type="NCBI Taxonomy" id="246199"/>
    <lineage>
        <taxon>Bacteria</taxon>
        <taxon>Bacillati</taxon>
        <taxon>Bacillota</taxon>
        <taxon>Clostridia</taxon>
        <taxon>Eubacteriales</taxon>
        <taxon>Oscillospiraceae</taxon>
        <taxon>Ruminococcus</taxon>
    </lineage>
</organism>
<gene>
    <name evidence="10" type="ORF">CUS_4425</name>
</gene>
<dbReference type="PROSITE" id="PS00198">
    <property type="entry name" value="4FE4S_FER_1"/>
    <property type="match status" value="2"/>
</dbReference>
<sequence>MVLYYSSTGNTEYIARMLAKEINDECTDLLERIREQDFTKIKSEKPFVICAPVYVGEMPTFLRDYLKRLPLVGSREVYFVFTDGGSAGIAGALAKTITIKKDMVFKGYADFLMPSNYIVNNGFPSTPHDECIRRIKAAADKVTETAEVIKRGDELSSRHVSFMSKALTMPMNAFWTKFMQPSKNFHATDKCVGCGKCSKVCPLKNIRMENKKPRWQNPCAHCMACISNCPAKAIEYADITTKKEKYHIKNYLDIINNN</sequence>
<dbReference type="InterPro" id="IPR008254">
    <property type="entry name" value="Flavodoxin/NO_synth"/>
</dbReference>
<dbReference type="Pfam" id="PF13237">
    <property type="entry name" value="Fer4_10"/>
    <property type="match status" value="1"/>
</dbReference>
<evidence type="ECO:0000256" key="3">
    <source>
        <dbReference type="ARBA" id="ARBA00013529"/>
    </source>
</evidence>
<evidence type="ECO:0000259" key="9">
    <source>
        <dbReference type="PROSITE" id="PS51379"/>
    </source>
</evidence>
<evidence type="ECO:0000256" key="6">
    <source>
        <dbReference type="ARBA" id="ARBA00023004"/>
    </source>
</evidence>
<dbReference type="RefSeq" id="WP_002846758.1">
    <property type="nucleotide sequence ID" value="NZ_ADKM02000007.1"/>
</dbReference>
<dbReference type="eggNOG" id="COG0716">
    <property type="taxonomic scope" value="Bacteria"/>
</dbReference>
<dbReference type="STRING" id="246199.CUS_4425"/>
<comment type="caution">
    <text evidence="10">The sequence shown here is derived from an EMBL/GenBank/DDBJ whole genome shotgun (WGS) entry which is preliminary data.</text>
</comment>
<evidence type="ECO:0000256" key="7">
    <source>
        <dbReference type="ARBA" id="ARBA00023014"/>
    </source>
</evidence>
<dbReference type="InterPro" id="IPR017900">
    <property type="entry name" value="4Fe4S_Fe_S_CS"/>
</dbReference>
<evidence type="ECO:0000313" key="11">
    <source>
        <dbReference type="Proteomes" id="UP000004259"/>
    </source>
</evidence>
<dbReference type="NCBIfam" id="NF038196">
    <property type="entry name" value="ferrodoxin_EFR1"/>
    <property type="match status" value="1"/>
</dbReference>
<dbReference type="PANTHER" id="PTHR24960:SF79">
    <property type="entry name" value="PHOTOSYSTEM I IRON-SULFUR CENTER"/>
    <property type="match status" value="1"/>
</dbReference>
<dbReference type="InterPro" id="IPR001226">
    <property type="entry name" value="Flavodoxin_CS"/>
</dbReference>
<dbReference type="GO" id="GO:0046872">
    <property type="term" value="F:metal ion binding"/>
    <property type="evidence" value="ECO:0007669"/>
    <property type="project" value="UniProtKB-KW"/>
</dbReference>
<dbReference type="AlphaFoldDB" id="E9S788"/>
<dbReference type="SUPFAM" id="SSF54862">
    <property type="entry name" value="4Fe-4S ferredoxins"/>
    <property type="match status" value="1"/>
</dbReference>
<evidence type="ECO:0000259" key="8">
    <source>
        <dbReference type="PROSITE" id="PS50902"/>
    </source>
</evidence>
<keyword evidence="7" id="KW-0411">Iron-sulfur</keyword>
<dbReference type="InterPro" id="IPR047964">
    <property type="entry name" value="EFR1-like"/>
</dbReference>
<dbReference type="InterPro" id="IPR029039">
    <property type="entry name" value="Flavoprotein-like_sf"/>
</dbReference>
<accession>E9S788</accession>
<feature type="domain" description="Flavodoxin-like" evidence="8">
    <location>
        <begin position="1"/>
        <end position="143"/>
    </location>
</feature>
<dbReference type="PANTHER" id="PTHR24960">
    <property type="entry name" value="PHOTOSYSTEM I IRON-SULFUR CENTER-RELATED"/>
    <property type="match status" value="1"/>
</dbReference>
<protein>
    <recommendedName>
        <fullName evidence="3">Ferredoxin</fullName>
    </recommendedName>
</protein>
<evidence type="ECO:0000256" key="4">
    <source>
        <dbReference type="ARBA" id="ARBA00022485"/>
    </source>
</evidence>
<dbReference type="eggNOG" id="COG0437">
    <property type="taxonomic scope" value="Bacteria"/>
</dbReference>
<feature type="domain" description="4Fe-4S ferredoxin-type" evidence="9">
    <location>
        <begin position="212"/>
        <end position="239"/>
    </location>
</feature>
<dbReference type="PROSITE" id="PS50902">
    <property type="entry name" value="FLAVODOXIN_LIKE"/>
    <property type="match status" value="1"/>
</dbReference>
<dbReference type="Gene3D" id="3.40.50.360">
    <property type="match status" value="1"/>
</dbReference>
<dbReference type="EMBL" id="ADKM02000007">
    <property type="protein sequence ID" value="EGC04852.1"/>
    <property type="molecule type" value="Genomic_DNA"/>
</dbReference>
<dbReference type="GO" id="GO:0051539">
    <property type="term" value="F:4 iron, 4 sulfur cluster binding"/>
    <property type="evidence" value="ECO:0007669"/>
    <property type="project" value="UniProtKB-KW"/>
</dbReference>